<accession>Q4ZE46</accession>
<dbReference type="Proteomes" id="UP000000923">
    <property type="component" value="Segment"/>
</dbReference>
<proteinExistence type="predicted"/>
<dbReference type="RefSeq" id="YP_239480.1">
    <property type="nucleotide sequence ID" value="NC_007046.1"/>
</dbReference>
<evidence type="ECO:0000313" key="2">
    <source>
        <dbReference type="Proteomes" id="UP000000923"/>
    </source>
</evidence>
<sequence>MQHLTNKFNTVNDIINYYKEQKHGKTKSFRHGKRLSKCCQSCQKKNPR</sequence>
<evidence type="ECO:0000313" key="1">
    <source>
        <dbReference type="EMBL" id="AAX90674.1"/>
    </source>
</evidence>
<dbReference type="SMR" id="Q4ZE46"/>
<keyword evidence="2" id="KW-1185">Reference proteome</keyword>
<reference evidence="1 2" key="1">
    <citation type="journal article" date="2005" name="Proc. Natl. Acad. Sci. U.S.A.">
        <title>The complete genomes and proteomes of 27 Staphylococcus aureus bacteriophages.</title>
        <authorList>
            <person name="Kwan T."/>
            <person name="Liu J."/>
            <person name="Dubow M."/>
            <person name="Gros P."/>
            <person name="Pelletier J."/>
        </authorList>
    </citation>
    <scope>NUCLEOTIDE SEQUENCE</scope>
</reference>
<dbReference type="KEGG" id="vg:5130528"/>
<dbReference type="EMBL" id="AY954949">
    <property type="protein sequence ID" value="AAX90674.1"/>
    <property type="molecule type" value="Genomic_DNA"/>
</dbReference>
<dbReference type="GeneID" id="5130528"/>
<name>Q4ZE46_9CAUD</name>
<protein>
    <submittedName>
        <fullName evidence="1">ORF045</fullName>
    </submittedName>
</protein>
<organism evidence="1 2">
    <name type="scientific">Staphylococcus phage 66</name>
    <dbReference type="NCBI Taxonomy" id="320832"/>
    <lineage>
        <taxon>Viruses</taxon>
        <taxon>Duplodnaviria</taxon>
        <taxon>Heunggongvirae</taxon>
        <taxon>Uroviricota</taxon>
        <taxon>Caudoviricetes</taxon>
        <taxon>Rountreeviridae</taxon>
        <taxon>Rakietenvirinae</taxon>
        <taxon>Rosenblumvirus</taxon>
        <taxon>Rosenblumvirus rv66</taxon>
    </lineage>
</organism>